<protein>
    <recommendedName>
        <fullName evidence="12">Ionotropic receptor</fullName>
    </recommendedName>
</protein>
<accession>A0A9J6CBR2</accession>
<keyword evidence="2" id="KW-1003">Cell membrane</keyword>
<feature type="transmembrane region" description="Helical" evidence="8">
    <location>
        <begin position="363"/>
        <end position="385"/>
    </location>
</feature>
<keyword evidence="7" id="KW-0325">Glycoprotein</keyword>
<evidence type="ECO:0000256" key="5">
    <source>
        <dbReference type="ARBA" id="ARBA00023136"/>
    </source>
</evidence>
<dbReference type="Proteomes" id="UP001107558">
    <property type="component" value="Chromosome 2"/>
</dbReference>
<proteinExistence type="predicted"/>
<evidence type="ECO:0000256" key="7">
    <source>
        <dbReference type="ARBA" id="ARBA00023180"/>
    </source>
</evidence>
<dbReference type="OrthoDB" id="6614738at2759"/>
<keyword evidence="5 8" id="KW-0472">Membrane</keyword>
<reference evidence="10" key="1">
    <citation type="submission" date="2021-03" db="EMBL/GenBank/DDBJ databases">
        <title>Chromosome level genome of the anhydrobiotic midge Polypedilum vanderplanki.</title>
        <authorList>
            <person name="Yoshida Y."/>
            <person name="Kikawada T."/>
            <person name="Gusev O."/>
        </authorList>
    </citation>
    <scope>NUCLEOTIDE SEQUENCE</scope>
    <source>
        <strain evidence="10">NIAS01</strain>
        <tissue evidence="10">Whole body or cell culture</tissue>
    </source>
</reference>
<feature type="signal peptide" evidence="9">
    <location>
        <begin position="1"/>
        <end position="19"/>
    </location>
</feature>
<name>A0A9J6CBR2_POLVA</name>
<evidence type="ECO:0000313" key="11">
    <source>
        <dbReference type="Proteomes" id="UP001107558"/>
    </source>
</evidence>
<dbReference type="EMBL" id="JADBJN010000002">
    <property type="protein sequence ID" value="KAG5679498.1"/>
    <property type="molecule type" value="Genomic_DNA"/>
</dbReference>
<evidence type="ECO:0008006" key="12">
    <source>
        <dbReference type="Google" id="ProtNLM"/>
    </source>
</evidence>
<feature type="transmembrane region" description="Helical" evidence="8">
    <location>
        <begin position="421"/>
        <end position="441"/>
    </location>
</feature>
<organism evidence="10 11">
    <name type="scientific">Polypedilum vanderplanki</name>
    <name type="common">Sleeping chironomid midge</name>
    <dbReference type="NCBI Taxonomy" id="319348"/>
    <lineage>
        <taxon>Eukaryota</taxon>
        <taxon>Metazoa</taxon>
        <taxon>Ecdysozoa</taxon>
        <taxon>Arthropoda</taxon>
        <taxon>Hexapoda</taxon>
        <taxon>Insecta</taxon>
        <taxon>Pterygota</taxon>
        <taxon>Neoptera</taxon>
        <taxon>Endopterygota</taxon>
        <taxon>Diptera</taxon>
        <taxon>Nematocera</taxon>
        <taxon>Chironomoidea</taxon>
        <taxon>Chironomidae</taxon>
        <taxon>Chironominae</taxon>
        <taxon>Polypedilum</taxon>
        <taxon>Polypedilum</taxon>
    </lineage>
</organism>
<dbReference type="PANTHER" id="PTHR42643">
    <property type="entry name" value="IONOTROPIC RECEPTOR 20A-RELATED"/>
    <property type="match status" value="1"/>
</dbReference>
<evidence type="ECO:0000256" key="8">
    <source>
        <dbReference type="SAM" id="Phobius"/>
    </source>
</evidence>
<dbReference type="AlphaFoldDB" id="A0A9J6CBR2"/>
<feature type="transmembrane region" description="Helical" evidence="8">
    <location>
        <begin position="609"/>
        <end position="632"/>
    </location>
</feature>
<feature type="transmembrane region" description="Helical" evidence="8">
    <location>
        <begin position="397"/>
        <end position="415"/>
    </location>
</feature>
<evidence type="ECO:0000256" key="6">
    <source>
        <dbReference type="ARBA" id="ARBA00023170"/>
    </source>
</evidence>
<dbReference type="InterPro" id="IPR052192">
    <property type="entry name" value="Insect_Ionotropic_Sensory_Rcpt"/>
</dbReference>
<dbReference type="GO" id="GO:0005886">
    <property type="term" value="C:plasma membrane"/>
    <property type="evidence" value="ECO:0007669"/>
    <property type="project" value="UniProtKB-SubCell"/>
</dbReference>
<keyword evidence="3 8" id="KW-0812">Transmembrane</keyword>
<keyword evidence="4 8" id="KW-1133">Transmembrane helix</keyword>
<evidence type="ECO:0000256" key="1">
    <source>
        <dbReference type="ARBA" id="ARBA00004651"/>
    </source>
</evidence>
<comment type="subcellular location">
    <subcellularLocation>
        <location evidence="1">Cell membrane</location>
        <topology evidence="1">Multi-pass membrane protein</topology>
    </subcellularLocation>
</comment>
<evidence type="ECO:0000256" key="3">
    <source>
        <dbReference type="ARBA" id="ARBA00022692"/>
    </source>
</evidence>
<dbReference type="Gene3D" id="1.10.287.70">
    <property type="match status" value="1"/>
</dbReference>
<evidence type="ECO:0000256" key="2">
    <source>
        <dbReference type="ARBA" id="ARBA00022475"/>
    </source>
</evidence>
<feature type="chain" id="PRO_5039942507" description="Ionotropic receptor" evidence="9">
    <location>
        <begin position="20"/>
        <end position="666"/>
    </location>
</feature>
<gene>
    <name evidence="10" type="ORF">PVAND_009062</name>
</gene>
<dbReference type="PANTHER" id="PTHR42643:SF30">
    <property type="entry name" value="IONOTROPIC RECEPTOR 40A-RELATED"/>
    <property type="match status" value="1"/>
</dbReference>
<evidence type="ECO:0000256" key="4">
    <source>
        <dbReference type="ARBA" id="ARBA00022989"/>
    </source>
</evidence>
<evidence type="ECO:0000313" key="10">
    <source>
        <dbReference type="EMBL" id="KAG5679498.1"/>
    </source>
</evidence>
<evidence type="ECO:0000256" key="9">
    <source>
        <dbReference type="SAM" id="SignalP"/>
    </source>
</evidence>
<keyword evidence="11" id="KW-1185">Reference proteome</keyword>
<keyword evidence="9" id="KW-0732">Signal</keyword>
<sequence>MNFLTSIIVILLFLKIVYSKLNLKDFIQDSSSKSIAKAITEIIYEFYLSNNINFDFIIFNSSSTHINDITNQVKMELNENFPMTIKQTNNLYRLEQSAVIFIKSEGNFQNFLAQTNSLKSMIVNLVNSQPKKLKFFVYIEDIKSFQLLENSVKFNNDINLLYPGDLRYFAFFLIENENSVELIANLLYSENICEVFHLKHLNSFDLKLLEWNENLEDFNHFSNFHGCMLKLLVDLGYFFFFENWNDFYFKLNTEKTIIKLKPDDCKFQGLLYEILEYSAKKYNFLPQYTLQVLDNLTRFYFVTGNFLLKFEHNIYLKTYVKEAKDIHMYHFSKNVAIHKLYYLIARNDAHTNYEKMLFAFDSVTWILILIFFGFTFGIIFILYKCPRWIRIIVFGRGVNNAAYNALGIFFGISMLRVPRESFCRAILITFIWYCLIIRTCWQSKMFEYLTTDMRKPLPEKFEDLKRMNYTIVTIDEYSAFLNESINNRESPNVLITNLYHFYNLYNQSLNDVANSKFAFFIDEQEHLSYNRTFKKSLPKLPDGELYKELLIRLPKNNFIMQYLNELLEKFFSSGISKYLNEYGFWHMNKFFVPESDDPRKVFTMSDLEFGFVIFLTALFSSFIVFICEILYFNIKFKVSRQLMELFLLMEFLKALRQRLIFYNDRW</sequence>
<keyword evidence="6" id="KW-0675">Receptor</keyword>
<comment type="caution">
    <text evidence="10">The sequence shown here is derived from an EMBL/GenBank/DDBJ whole genome shotgun (WGS) entry which is preliminary data.</text>
</comment>